<keyword evidence="6" id="KW-0862">Zinc</keyword>
<protein>
    <submittedName>
        <fullName evidence="9">ArgE/DapE family deacylase</fullName>
    </submittedName>
</protein>
<dbReference type="SUPFAM" id="SSF53187">
    <property type="entry name" value="Zn-dependent exopeptidases"/>
    <property type="match status" value="1"/>
</dbReference>
<evidence type="ECO:0000256" key="7">
    <source>
        <dbReference type="ARBA" id="ARBA00023285"/>
    </source>
</evidence>
<comment type="caution">
    <text evidence="9">The sequence shown here is derived from an EMBL/GenBank/DDBJ whole genome shotgun (WGS) entry which is preliminary data.</text>
</comment>
<reference evidence="9 10" key="1">
    <citation type="submission" date="2022-06" db="EMBL/GenBank/DDBJ databases">
        <authorList>
            <person name="Jeon C.O."/>
        </authorList>
    </citation>
    <scope>NUCLEOTIDE SEQUENCE [LARGE SCALE GENOMIC DNA]</scope>
    <source>
        <strain evidence="9 10">KCTC 13943</strain>
    </source>
</reference>
<dbReference type="InterPro" id="IPR036264">
    <property type="entry name" value="Bact_exopeptidase_dim_dom"/>
</dbReference>
<dbReference type="InterPro" id="IPR011650">
    <property type="entry name" value="Peptidase_M20_dimer"/>
</dbReference>
<dbReference type="PANTHER" id="PTHR43808">
    <property type="entry name" value="ACETYLORNITHINE DEACETYLASE"/>
    <property type="match status" value="1"/>
</dbReference>
<keyword evidence="7" id="KW-0170">Cobalt</keyword>
<dbReference type="InterPro" id="IPR050072">
    <property type="entry name" value="Peptidase_M20A"/>
</dbReference>
<evidence type="ECO:0000256" key="5">
    <source>
        <dbReference type="ARBA" id="ARBA00022801"/>
    </source>
</evidence>
<gene>
    <name evidence="9" type="ORF">NDK43_17745</name>
</gene>
<accession>A0ABT0WED8</accession>
<keyword evidence="5" id="KW-0378">Hydrolase</keyword>
<comment type="similarity">
    <text evidence="3">Belongs to the peptidase M20A family.</text>
</comment>
<evidence type="ECO:0000256" key="6">
    <source>
        <dbReference type="ARBA" id="ARBA00022833"/>
    </source>
</evidence>
<name>A0ABT0WED8_9BACI</name>
<comment type="cofactor">
    <cofactor evidence="2">
        <name>Zn(2+)</name>
        <dbReference type="ChEBI" id="CHEBI:29105"/>
    </cofactor>
</comment>
<dbReference type="NCBIfam" id="TIGR01910">
    <property type="entry name" value="DapE-ArgE"/>
    <property type="match status" value="1"/>
</dbReference>
<evidence type="ECO:0000313" key="9">
    <source>
        <dbReference type="EMBL" id="MCM2533874.1"/>
    </source>
</evidence>
<evidence type="ECO:0000256" key="2">
    <source>
        <dbReference type="ARBA" id="ARBA00001947"/>
    </source>
</evidence>
<evidence type="ECO:0000259" key="8">
    <source>
        <dbReference type="Pfam" id="PF07687"/>
    </source>
</evidence>
<feature type="domain" description="Peptidase M20 dimerisation" evidence="8">
    <location>
        <begin position="160"/>
        <end position="256"/>
    </location>
</feature>
<sequence>MVIDLLKKLISIESSTREGANLAVDFCKAWLLEHNLSVTELENNGYKMALCEIGKGDFTFIFNAHVDVVSGNSQQFTPFEKDGKLFGRGSADMKAGVAAMLCAMVDLKDLDLGVKIQLQIVSDEEIGGLNCSRFLAENGYRGDFVICSEPTQLGIAHQAKGVLRLDIRVKGKSAHGSRPWEGINAIEKAYQVYQQIVELPFAKESTSYYKSPSINLAKIQAGDIYNKVPDDCLMCFDIRFLPTQYKEEIISQIESVTDGRVAINMFAEPINTDKNHDVIALLDQIVQSNTKTNTVFFGQHGTADTVFFAKYGIPAIEFGPSGANWHGDDEYVEVESVHLYQKMLVELVKKFGCSS</sequence>
<dbReference type="Proteomes" id="UP001523262">
    <property type="component" value="Unassembled WGS sequence"/>
</dbReference>
<dbReference type="InterPro" id="IPR002933">
    <property type="entry name" value="Peptidase_M20"/>
</dbReference>
<dbReference type="SUPFAM" id="SSF55031">
    <property type="entry name" value="Bacterial exopeptidase dimerisation domain"/>
    <property type="match status" value="1"/>
</dbReference>
<organism evidence="9 10">
    <name type="scientific">Neobacillus pocheonensis</name>
    <dbReference type="NCBI Taxonomy" id="363869"/>
    <lineage>
        <taxon>Bacteria</taxon>
        <taxon>Bacillati</taxon>
        <taxon>Bacillota</taxon>
        <taxon>Bacilli</taxon>
        <taxon>Bacillales</taxon>
        <taxon>Bacillaceae</taxon>
        <taxon>Neobacillus</taxon>
    </lineage>
</organism>
<proteinExistence type="inferred from homology"/>
<dbReference type="Pfam" id="PF01546">
    <property type="entry name" value="Peptidase_M20"/>
    <property type="match status" value="1"/>
</dbReference>
<dbReference type="Gene3D" id="3.30.70.360">
    <property type="match status" value="1"/>
</dbReference>
<keyword evidence="10" id="KW-1185">Reference proteome</keyword>
<dbReference type="InterPro" id="IPR010182">
    <property type="entry name" value="ArgE/DapE"/>
</dbReference>
<evidence type="ECO:0000256" key="4">
    <source>
        <dbReference type="ARBA" id="ARBA00022723"/>
    </source>
</evidence>
<keyword evidence="4" id="KW-0479">Metal-binding</keyword>
<dbReference type="EMBL" id="JAMQCR010000001">
    <property type="protein sequence ID" value="MCM2533874.1"/>
    <property type="molecule type" value="Genomic_DNA"/>
</dbReference>
<evidence type="ECO:0000313" key="10">
    <source>
        <dbReference type="Proteomes" id="UP001523262"/>
    </source>
</evidence>
<dbReference type="Pfam" id="PF07687">
    <property type="entry name" value="M20_dimer"/>
    <property type="match status" value="1"/>
</dbReference>
<comment type="cofactor">
    <cofactor evidence="1">
        <name>Co(2+)</name>
        <dbReference type="ChEBI" id="CHEBI:48828"/>
    </cofactor>
</comment>
<evidence type="ECO:0000256" key="3">
    <source>
        <dbReference type="ARBA" id="ARBA00006247"/>
    </source>
</evidence>
<evidence type="ECO:0000256" key="1">
    <source>
        <dbReference type="ARBA" id="ARBA00001941"/>
    </source>
</evidence>
<dbReference type="Gene3D" id="3.40.630.10">
    <property type="entry name" value="Zn peptidases"/>
    <property type="match status" value="1"/>
</dbReference>